<dbReference type="OrthoDB" id="9778998at2"/>
<dbReference type="AlphaFoldDB" id="A0A4P7UD10"/>
<dbReference type="Proteomes" id="UP000297025">
    <property type="component" value="Chromosome"/>
</dbReference>
<evidence type="ECO:0000313" key="2">
    <source>
        <dbReference type="EMBL" id="GGD21600.1"/>
    </source>
</evidence>
<evidence type="ECO:0000256" key="1">
    <source>
        <dbReference type="SAM" id="SignalP"/>
    </source>
</evidence>
<reference evidence="3 4" key="1">
    <citation type="journal article" date="2008" name="Int. J. Syst. Evol. Microbiol.">
        <title>Nocardioides daphniae sp. nov., isolated from Daphnia cucullata (Crustacea: Cladocera).</title>
        <authorList>
            <person name="Toth E.M."/>
            <person name="Keki Z."/>
            <person name="Homonnay Z.G."/>
            <person name="Borsodi A.K."/>
            <person name="Marialigeti K."/>
            <person name="Schumann P."/>
        </authorList>
    </citation>
    <scope>NUCLEOTIDE SEQUENCE [LARGE SCALE GENOMIC DNA]</scope>
    <source>
        <strain evidence="3 4">JCM 16608</strain>
    </source>
</reference>
<dbReference type="Pfam" id="PF09826">
    <property type="entry name" value="Beta_propel"/>
    <property type="match status" value="1"/>
</dbReference>
<organism evidence="3 4">
    <name type="scientific">Nocardioides daphniae</name>
    <dbReference type="NCBI Taxonomy" id="402297"/>
    <lineage>
        <taxon>Bacteria</taxon>
        <taxon>Bacillati</taxon>
        <taxon>Actinomycetota</taxon>
        <taxon>Actinomycetes</taxon>
        <taxon>Propionibacteriales</taxon>
        <taxon>Nocardioidaceae</taxon>
        <taxon>Nocardioides</taxon>
    </lineage>
</organism>
<evidence type="ECO:0000313" key="5">
    <source>
        <dbReference type="Proteomes" id="UP000630594"/>
    </source>
</evidence>
<dbReference type="InterPro" id="IPR006311">
    <property type="entry name" value="TAT_signal"/>
</dbReference>
<reference evidence="3" key="4">
    <citation type="submission" date="2019-03" db="EMBL/GenBank/DDBJ databases">
        <authorList>
            <person name="Huang Y."/>
        </authorList>
    </citation>
    <scope>NUCLEOTIDE SEQUENCE</scope>
    <source>
        <strain evidence="3">JCM 16608</strain>
    </source>
</reference>
<dbReference type="RefSeq" id="WP_135833170.1">
    <property type="nucleotide sequence ID" value="NZ_BMCK01000003.1"/>
</dbReference>
<name>A0A4P7UD10_9ACTN</name>
<dbReference type="InterPro" id="IPR019198">
    <property type="entry name" value="Beta_propeller_containing"/>
</dbReference>
<dbReference type="EMBL" id="CP038462">
    <property type="protein sequence ID" value="QCC78132.1"/>
    <property type="molecule type" value="Genomic_DNA"/>
</dbReference>
<dbReference type="PROSITE" id="PS51318">
    <property type="entry name" value="TAT"/>
    <property type="match status" value="1"/>
</dbReference>
<reference evidence="5" key="3">
    <citation type="journal article" date="2019" name="Int. J. Syst. Evol. Microbiol.">
        <title>The Global Catalogue of Microorganisms (GCM) 10K type strain sequencing project: providing services to taxonomists for standard genome sequencing and annotation.</title>
        <authorList>
            <consortium name="The Broad Institute Genomics Platform"/>
            <consortium name="The Broad Institute Genome Sequencing Center for Infectious Disease"/>
            <person name="Wu L."/>
            <person name="Ma J."/>
        </authorList>
    </citation>
    <scope>NUCLEOTIDE SEQUENCE [LARGE SCALE GENOMIC DNA]</scope>
    <source>
        <strain evidence="5">CCM 7403</strain>
    </source>
</reference>
<feature type="signal peptide" evidence="1">
    <location>
        <begin position="1"/>
        <end position="25"/>
    </location>
</feature>
<keyword evidence="5" id="KW-1185">Reference proteome</keyword>
<dbReference type="Proteomes" id="UP000630594">
    <property type="component" value="Unassembled WGS sequence"/>
</dbReference>
<protein>
    <recommendedName>
        <fullName evidence="6">Benzoate transporter</fullName>
    </recommendedName>
</protein>
<dbReference type="KEGG" id="ndp:E2C04_14780"/>
<gene>
    <name evidence="3" type="ORF">E2C04_14780</name>
    <name evidence="2" type="ORF">GCM10007231_21040</name>
</gene>
<sequence>MKRSPRLRRTLLAATAVTALTGVFAAGVLVGGAEPDARPDAPPLSQGPFRLASTALAPTPTCDELLESYQARALPLVGPWGWEGVMELAVPAAGAEVGDTAARLPAAATPRAATSSETGTNVQEAGVDEPDLAKTDGSLLVRVDGSTLVVHDVTGATPVELSRLRLPGVVDPQILLVGDTVVAVGARVPDPDEWAVGSSVVTVDLGDPKAPEVGELAAYDAGLVTARQHGDVVRVVLRTDLPQLDFRHPGGRLGERGARLRNQELVRRTTLADWLPQVDGELAVDCADVAVPDDEEAVLGTVTTVAFTAAAPTRRTSVAVATATDLAYFSTDRLHLATQASGWWGLSEVMGRTAIPRGAGGTHLYSFALDGTDTTFVAAGGVDGAIRDRWSMDAVDGVLRVAVGPTMETGNFNSVITLTEEDGALVETGRLDELGVGEEIKSVRWFDGLAFVVTFRTVDPLYAVDLTDPARPRLLGKLKIPGFSQYLHPLGPNRLLGIGQDADVRDGGLRGAQAALFGVTDLTAPKRLDTVTYPRESVAQAGHDPRQFTWLPEQRVALTVISKGWEGRTGWLSIIKPRGHRLTETRTEVEYGRDVDRVRMLPLPEGRVALVTGDDVTFVDVD</sequence>
<feature type="chain" id="PRO_5020184509" description="Benzoate transporter" evidence="1">
    <location>
        <begin position="26"/>
        <end position="622"/>
    </location>
</feature>
<dbReference type="EMBL" id="BMCK01000003">
    <property type="protein sequence ID" value="GGD21600.1"/>
    <property type="molecule type" value="Genomic_DNA"/>
</dbReference>
<keyword evidence="1" id="KW-0732">Signal</keyword>
<reference evidence="2" key="5">
    <citation type="submission" date="2024-05" db="EMBL/GenBank/DDBJ databases">
        <authorList>
            <person name="Sun Q."/>
            <person name="Sedlacek I."/>
        </authorList>
    </citation>
    <scope>NUCLEOTIDE SEQUENCE</scope>
    <source>
        <strain evidence="2">CCM 7403</strain>
    </source>
</reference>
<evidence type="ECO:0000313" key="4">
    <source>
        <dbReference type="Proteomes" id="UP000297025"/>
    </source>
</evidence>
<accession>A0A4P7UD10</accession>
<evidence type="ECO:0000313" key="3">
    <source>
        <dbReference type="EMBL" id="QCC78132.1"/>
    </source>
</evidence>
<evidence type="ECO:0008006" key="6">
    <source>
        <dbReference type="Google" id="ProtNLM"/>
    </source>
</evidence>
<proteinExistence type="predicted"/>
<reference evidence="2" key="2">
    <citation type="journal article" date="2014" name="Int. J. Syst. Evol. Microbiol.">
        <title>Complete genome of a new Firmicutes species belonging to the dominant human colonic microbiota ('Ruminococcus bicirculans') reveals two chromosomes and a selective capacity to utilize plant glucans.</title>
        <authorList>
            <consortium name="NISC Comparative Sequencing Program"/>
            <person name="Wegmann U."/>
            <person name="Louis P."/>
            <person name="Goesmann A."/>
            <person name="Henrissat B."/>
            <person name="Duncan S.H."/>
            <person name="Flint H.J."/>
        </authorList>
    </citation>
    <scope>NUCLEOTIDE SEQUENCE</scope>
    <source>
        <strain evidence="2">CCM 7403</strain>
    </source>
</reference>